<gene>
    <name evidence="2" type="primary">spoIIIAF</name>
    <name evidence="2" type="ORF">LJD61_09735</name>
</gene>
<feature type="transmembrane region" description="Helical" evidence="1">
    <location>
        <begin position="33"/>
        <end position="52"/>
    </location>
</feature>
<proteinExistence type="predicted"/>
<sequence length="210" mass="24178">MIELLKPWVINIVVITIFVIIADIILPEGSIKRYVRVIIGIFVLLAIIQPLINIKNIRFDFEKSYLETSIKLDSKSDIKDKEVLSAYQKDKALEIYESKLIEQIITAVSYKKSIDKKNIEVILNINKDKQSSEFGLLNNVKVIICPGEEMSQIEKIKKVKIGNDEKVIYKEEKEYNLNEKTSSDEICEMLSKMLGIDKNKIQVKLAVEKE</sequence>
<reference evidence="2 3" key="1">
    <citation type="submission" date="2021-10" db="EMBL/GenBank/DDBJ databases">
        <title>Lutispora strain m25 sp. nov., a thermophilic, non-spore-forming bacterium isolated from a lab-scale methanogenic bioreactor digesting anaerobic sludge.</title>
        <authorList>
            <person name="El Houari A."/>
            <person name="Mcdonald J."/>
        </authorList>
    </citation>
    <scope>NUCLEOTIDE SEQUENCE [LARGE SCALE GENOMIC DNA]</scope>
    <source>
        <strain evidence="3">m25</strain>
    </source>
</reference>
<evidence type="ECO:0000313" key="3">
    <source>
        <dbReference type="Proteomes" id="UP001651880"/>
    </source>
</evidence>
<comment type="caution">
    <text evidence="2">The sequence shown here is derived from an EMBL/GenBank/DDBJ whole genome shotgun (WGS) entry which is preliminary data.</text>
</comment>
<accession>A0ABT1NEZ1</accession>
<evidence type="ECO:0000313" key="2">
    <source>
        <dbReference type="EMBL" id="MCQ1529823.1"/>
    </source>
</evidence>
<keyword evidence="1" id="KW-0812">Transmembrane</keyword>
<dbReference type="InterPro" id="IPR014245">
    <property type="entry name" value="Spore_III_AF"/>
</dbReference>
<dbReference type="Proteomes" id="UP001651880">
    <property type="component" value="Unassembled WGS sequence"/>
</dbReference>
<keyword evidence="1" id="KW-0472">Membrane</keyword>
<dbReference type="Pfam" id="PF09581">
    <property type="entry name" value="Spore_III_AF"/>
    <property type="match status" value="1"/>
</dbReference>
<evidence type="ECO:0000256" key="1">
    <source>
        <dbReference type="SAM" id="Phobius"/>
    </source>
</evidence>
<dbReference type="EMBL" id="JAJEKE010000007">
    <property type="protein sequence ID" value="MCQ1529823.1"/>
    <property type="molecule type" value="Genomic_DNA"/>
</dbReference>
<organism evidence="2 3">
    <name type="scientific">Lutispora saccharofermentans</name>
    <dbReference type="NCBI Taxonomy" id="3024236"/>
    <lineage>
        <taxon>Bacteria</taxon>
        <taxon>Bacillati</taxon>
        <taxon>Bacillota</taxon>
        <taxon>Clostridia</taxon>
        <taxon>Lutisporales</taxon>
        <taxon>Lutisporaceae</taxon>
        <taxon>Lutispora</taxon>
    </lineage>
</organism>
<keyword evidence="3" id="KW-1185">Reference proteome</keyword>
<keyword evidence="1" id="KW-1133">Transmembrane helix</keyword>
<name>A0ABT1NEZ1_9FIRM</name>
<protein>
    <submittedName>
        <fullName evidence="2">Stage III sporulation protein AF</fullName>
    </submittedName>
</protein>
<dbReference type="RefSeq" id="WP_255227342.1">
    <property type="nucleotide sequence ID" value="NZ_JAJEKE010000007.1"/>
</dbReference>
<feature type="transmembrane region" description="Helical" evidence="1">
    <location>
        <begin position="6"/>
        <end position="26"/>
    </location>
</feature>
<dbReference type="NCBIfam" id="TIGR02896">
    <property type="entry name" value="spore_III_AF"/>
    <property type="match status" value="1"/>
</dbReference>